<feature type="domain" description="Winged helix-turn-helix" evidence="1">
    <location>
        <begin position="10"/>
        <end position="71"/>
    </location>
</feature>
<evidence type="ECO:0000313" key="2">
    <source>
        <dbReference type="EMBL" id="CAB4138342.1"/>
    </source>
</evidence>
<accession>A0A6J5LWW2</accession>
<organism evidence="2">
    <name type="scientific">uncultured Caudovirales phage</name>
    <dbReference type="NCBI Taxonomy" id="2100421"/>
    <lineage>
        <taxon>Viruses</taxon>
        <taxon>Duplodnaviria</taxon>
        <taxon>Heunggongvirae</taxon>
        <taxon>Uroviricota</taxon>
        <taxon>Caudoviricetes</taxon>
        <taxon>Peduoviridae</taxon>
        <taxon>Maltschvirus</taxon>
        <taxon>Maltschvirus maltsch</taxon>
    </lineage>
</organism>
<protein>
    <submittedName>
        <fullName evidence="2">Helix-turn-helix domain containing protein</fullName>
    </submittedName>
</protein>
<evidence type="ECO:0000259" key="1">
    <source>
        <dbReference type="Pfam" id="PF14090"/>
    </source>
</evidence>
<gene>
    <name evidence="2" type="ORF">UFOVP330_5</name>
</gene>
<dbReference type="EMBL" id="LR796344">
    <property type="protein sequence ID" value="CAB4138342.1"/>
    <property type="molecule type" value="Genomic_DNA"/>
</dbReference>
<name>A0A6J5LWW2_9CAUD</name>
<proteinExistence type="predicted"/>
<reference evidence="2" key="1">
    <citation type="submission" date="2020-04" db="EMBL/GenBank/DDBJ databases">
        <authorList>
            <person name="Chiriac C."/>
            <person name="Salcher M."/>
            <person name="Ghai R."/>
            <person name="Kavagutti S V."/>
        </authorList>
    </citation>
    <scope>NUCLEOTIDE SEQUENCE</scope>
</reference>
<dbReference type="Pfam" id="PF14090">
    <property type="entry name" value="HTH_39"/>
    <property type="match status" value="1"/>
</dbReference>
<sequence length="82" mass="9462">MSQNERLENQNQLVLAYLKTGRVITPMDALNQFGCFRLAARIYELRMRGWPIHCDRIPDDGGKIIGHYTMAQDKALWPESVV</sequence>
<dbReference type="InterPro" id="IPR055245">
    <property type="entry name" value="HTH_proteobacteria"/>
</dbReference>